<name>A0A126ZXK8_9MICC</name>
<dbReference type="InterPro" id="IPR036388">
    <property type="entry name" value="WH-like_DNA-bd_sf"/>
</dbReference>
<keyword evidence="3" id="KW-0731">Sigma factor</keyword>
<dbReference type="InterPro" id="IPR039425">
    <property type="entry name" value="RNA_pol_sigma-70-like"/>
</dbReference>
<dbReference type="GO" id="GO:0016987">
    <property type="term" value="F:sigma factor activity"/>
    <property type="evidence" value="ECO:0007669"/>
    <property type="project" value="UniProtKB-KW"/>
</dbReference>
<accession>A0A126ZXK8</accession>
<proteinExistence type="inferred from homology"/>
<dbReference type="PANTHER" id="PTHR43133:SF66">
    <property type="entry name" value="ECF RNA POLYMERASE SIGMA FACTOR SIGK"/>
    <property type="match status" value="1"/>
</dbReference>
<keyword evidence="2" id="KW-0805">Transcription regulation</keyword>
<dbReference type="Gene3D" id="1.10.1740.10">
    <property type="match status" value="1"/>
</dbReference>
<dbReference type="InterPro" id="IPR013325">
    <property type="entry name" value="RNA_pol_sigma_r2"/>
</dbReference>
<keyword evidence="4" id="KW-0238">DNA-binding</keyword>
<comment type="similarity">
    <text evidence="1">Belongs to the sigma-70 factor family. ECF subfamily.</text>
</comment>
<evidence type="ECO:0000259" key="6">
    <source>
        <dbReference type="Pfam" id="PF04542"/>
    </source>
</evidence>
<dbReference type="STRING" id="37927.SA2016_0608"/>
<dbReference type="Pfam" id="PF04542">
    <property type="entry name" value="Sigma70_r2"/>
    <property type="match status" value="1"/>
</dbReference>
<evidence type="ECO:0000256" key="3">
    <source>
        <dbReference type="ARBA" id="ARBA00023082"/>
    </source>
</evidence>
<dbReference type="KEGG" id="satk:SA2016_0608"/>
<dbReference type="Gene3D" id="1.10.10.10">
    <property type="entry name" value="Winged helix-like DNA-binding domain superfamily/Winged helix DNA-binding domain"/>
    <property type="match status" value="1"/>
</dbReference>
<dbReference type="InterPro" id="IPR013324">
    <property type="entry name" value="RNA_pol_sigma_r3/r4-like"/>
</dbReference>
<organism evidence="8 9">
    <name type="scientific">Sinomonas atrocyanea</name>
    <dbReference type="NCBI Taxonomy" id="37927"/>
    <lineage>
        <taxon>Bacteria</taxon>
        <taxon>Bacillati</taxon>
        <taxon>Actinomycetota</taxon>
        <taxon>Actinomycetes</taxon>
        <taxon>Micrococcales</taxon>
        <taxon>Micrococcaceae</taxon>
        <taxon>Sinomonas</taxon>
    </lineage>
</organism>
<dbReference type="GO" id="GO:0003677">
    <property type="term" value="F:DNA binding"/>
    <property type="evidence" value="ECO:0007669"/>
    <property type="project" value="UniProtKB-KW"/>
</dbReference>
<keyword evidence="5" id="KW-0804">Transcription</keyword>
<evidence type="ECO:0000313" key="9">
    <source>
        <dbReference type="Proteomes" id="UP000070134"/>
    </source>
</evidence>
<sequence>MVMDTKQPFEKLVELHGASVLRVCRAVVGPLDAEDVWQETFLSALRAYPELPPDANVEAWLVTIAHRRSLDAVRAARRRAVPVEAVPEGHSRLGNPAPPDDGVWGHVAHLPDKQRRVIAYRYLGDLPFGEIAAIVGGTAAAARRSAADGLRKLRTLVSADLLPEGDHS</sequence>
<evidence type="ECO:0000313" key="8">
    <source>
        <dbReference type="EMBL" id="AMM31301.1"/>
    </source>
</evidence>
<dbReference type="Pfam" id="PF04545">
    <property type="entry name" value="Sigma70_r4"/>
    <property type="match status" value="1"/>
</dbReference>
<evidence type="ECO:0000256" key="4">
    <source>
        <dbReference type="ARBA" id="ARBA00023125"/>
    </source>
</evidence>
<gene>
    <name evidence="8" type="ORF">SA2016_0608</name>
</gene>
<dbReference type="SUPFAM" id="SSF88659">
    <property type="entry name" value="Sigma3 and sigma4 domains of RNA polymerase sigma factors"/>
    <property type="match status" value="1"/>
</dbReference>
<evidence type="ECO:0000256" key="5">
    <source>
        <dbReference type="ARBA" id="ARBA00023163"/>
    </source>
</evidence>
<evidence type="ECO:0000256" key="2">
    <source>
        <dbReference type="ARBA" id="ARBA00023015"/>
    </source>
</evidence>
<dbReference type="SUPFAM" id="SSF88946">
    <property type="entry name" value="Sigma2 domain of RNA polymerase sigma factors"/>
    <property type="match status" value="1"/>
</dbReference>
<protein>
    <submittedName>
        <fullName evidence="8">RNA polymerase sigma factor, sigma-70 family</fullName>
    </submittedName>
</protein>
<dbReference type="PATRIC" id="fig|37927.3.peg.626"/>
<dbReference type="PANTHER" id="PTHR43133">
    <property type="entry name" value="RNA POLYMERASE ECF-TYPE SIGMA FACTO"/>
    <property type="match status" value="1"/>
</dbReference>
<dbReference type="AlphaFoldDB" id="A0A126ZXK8"/>
<dbReference type="InterPro" id="IPR007630">
    <property type="entry name" value="RNA_pol_sigma70_r4"/>
</dbReference>
<dbReference type="EMBL" id="CP014518">
    <property type="protein sequence ID" value="AMM31301.1"/>
    <property type="molecule type" value="Genomic_DNA"/>
</dbReference>
<dbReference type="Proteomes" id="UP000070134">
    <property type="component" value="Chromosome"/>
</dbReference>
<evidence type="ECO:0000259" key="7">
    <source>
        <dbReference type="Pfam" id="PF04545"/>
    </source>
</evidence>
<feature type="domain" description="RNA polymerase sigma-70 region 2" evidence="6">
    <location>
        <begin position="12"/>
        <end position="79"/>
    </location>
</feature>
<keyword evidence="9" id="KW-1185">Reference proteome</keyword>
<dbReference type="GO" id="GO:0006352">
    <property type="term" value="P:DNA-templated transcription initiation"/>
    <property type="evidence" value="ECO:0007669"/>
    <property type="project" value="InterPro"/>
</dbReference>
<feature type="domain" description="RNA polymerase sigma-70 region 4" evidence="7">
    <location>
        <begin position="108"/>
        <end position="154"/>
    </location>
</feature>
<evidence type="ECO:0000256" key="1">
    <source>
        <dbReference type="ARBA" id="ARBA00010641"/>
    </source>
</evidence>
<reference evidence="8 9" key="1">
    <citation type="submission" date="2016-02" db="EMBL/GenBank/DDBJ databases">
        <title>Complete genome of Sinomonas atrocyanea KCTC 3377.</title>
        <authorList>
            <person name="Kim K.M."/>
        </authorList>
    </citation>
    <scope>NUCLEOTIDE SEQUENCE [LARGE SCALE GENOMIC DNA]</scope>
    <source>
        <strain evidence="8 9">KCTC 3377</strain>
    </source>
</reference>
<dbReference type="InterPro" id="IPR007627">
    <property type="entry name" value="RNA_pol_sigma70_r2"/>
</dbReference>